<organism evidence="1">
    <name type="scientific">Sonderella linearis</name>
    <dbReference type="NCBI Taxonomy" id="110477"/>
    <lineage>
        <taxon>Eukaryota</taxon>
        <taxon>Rhodophyta</taxon>
        <taxon>Florideophyceae</taxon>
        <taxon>Rhodymeniophycidae</taxon>
        <taxon>Ceramiales</taxon>
        <taxon>Rhodomelaceae</taxon>
        <taxon>Sonderella</taxon>
    </lineage>
</organism>
<reference evidence="1" key="1">
    <citation type="journal article" date="2017" name="J. Phycol.">
        <title>Analysis of chloroplast genomes and a supermatrix inform reclassification of the Rhodomelaceae (Rhodophyta).</title>
        <authorList>
            <person name="Diaz-Tapia P."/>
            <person name="Maggs C.A."/>
            <person name="West J.A."/>
            <person name="Verbruggen H."/>
        </authorList>
    </citation>
    <scope>NUCLEOTIDE SEQUENCE</scope>
    <source>
        <strain evidence="1">PD1151</strain>
    </source>
</reference>
<name>A0A1Z1MM07_9FLOR</name>
<dbReference type="GeneID" id="33360391"/>
<protein>
    <submittedName>
        <fullName evidence="1">Uncharacterized protein</fullName>
    </submittedName>
</protein>
<proteinExistence type="predicted"/>
<keyword evidence="1" id="KW-0150">Chloroplast</keyword>
<dbReference type="RefSeq" id="YP_009397944.1">
    <property type="nucleotide sequence ID" value="NC_035289.1"/>
</dbReference>
<gene>
    <name evidence="1" type="primary">ConsOrf3</name>
</gene>
<sequence>MKKKFILTKKIDLLIISLEALDIYQIEKISTQTKIQYNSLIINLIRFSDKIKYNNNNDHSYNFIIIIIYIYKIYQLIQNNFFHEITLKILSQYNKYQKPKELIQYIKKFTYIYFIKNEYYYNYKCMKYLHQININEIAIKNIYIINQIINKKGIYFLIKYLYT</sequence>
<geneLocation type="chloroplast" evidence="1"/>
<dbReference type="AlphaFoldDB" id="A0A1Z1MM07"/>
<evidence type="ECO:0000313" key="1">
    <source>
        <dbReference type="EMBL" id="ARW67130.1"/>
    </source>
</evidence>
<keyword evidence="1" id="KW-0934">Plastid</keyword>
<dbReference type="EMBL" id="MF101445">
    <property type="protein sequence ID" value="ARW67130.1"/>
    <property type="molecule type" value="Genomic_DNA"/>
</dbReference>
<accession>A0A1Z1MM07</accession>